<name>A0A5B7FU34_PORTR</name>
<dbReference type="InterPro" id="IPR036691">
    <property type="entry name" value="Endo/exonu/phosph_ase_sf"/>
</dbReference>
<evidence type="ECO:0000313" key="2">
    <source>
        <dbReference type="Proteomes" id="UP000324222"/>
    </source>
</evidence>
<reference evidence="1" key="1">
    <citation type="submission" date="2019-05" db="EMBL/GenBank/DDBJ databases">
        <title>Another draft genome of Portunus trituberculatus and its Hox gene families provides insights of decapod evolution.</title>
        <authorList>
            <person name="Jeong J.-H."/>
            <person name="Song I."/>
            <person name="Kim S."/>
            <person name="Choi T."/>
            <person name="Kim D."/>
            <person name="Ryu S."/>
            <person name="Kim W."/>
        </authorList>
    </citation>
    <scope>NUCLEOTIDE SEQUENCE [LARGE SCALE GENOMIC DNA]</scope>
    <source>
        <tissue evidence="1">Muscle</tissue>
    </source>
</reference>
<sequence length="63" mass="7199">MKIGCVNVRGWGTGKFEDVSKELEEWHFDLVGMTETHLRDDVQVDGCEYVMIGKGRKIQDRVG</sequence>
<protein>
    <recommendedName>
        <fullName evidence="3">Craniofacial development protein 2</fullName>
    </recommendedName>
</protein>
<evidence type="ECO:0000313" key="1">
    <source>
        <dbReference type="EMBL" id="MPC48845.1"/>
    </source>
</evidence>
<accession>A0A5B7FU34</accession>
<dbReference type="SUPFAM" id="SSF56219">
    <property type="entry name" value="DNase I-like"/>
    <property type="match status" value="1"/>
</dbReference>
<dbReference type="AlphaFoldDB" id="A0A5B7FU34"/>
<organism evidence="1 2">
    <name type="scientific">Portunus trituberculatus</name>
    <name type="common">Swimming crab</name>
    <name type="synonym">Neptunus trituberculatus</name>
    <dbReference type="NCBI Taxonomy" id="210409"/>
    <lineage>
        <taxon>Eukaryota</taxon>
        <taxon>Metazoa</taxon>
        <taxon>Ecdysozoa</taxon>
        <taxon>Arthropoda</taxon>
        <taxon>Crustacea</taxon>
        <taxon>Multicrustacea</taxon>
        <taxon>Malacostraca</taxon>
        <taxon>Eumalacostraca</taxon>
        <taxon>Eucarida</taxon>
        <taxon>Decapoda</taxon>
        <taxon>Pleocyemata</taxon>
        <taxon>Brachyura</taxon>
        <taxon>Eubrachyura</taxon>
        <taxon>Portunoidea</taxon>
        <taxon>Portunidae</taxon>
        <taxon>Portuninae</taxon>
        <taxon>Portunus</taxon>
    </lineage>
</organism>
<proteinExistence type="predicted"/>
<comment type="caution">
    <text evidence="1">The sequence shown here is derived from an EMBL/GenBank/DDBJ whole genome shotgun (WGS) entry which is preliminary data.</text>
</comment>
<keyword evidence="2" id="KW-1185">Reference proteome</keyword>
<gene>
    <name evidence="1" type="ORF">E2C01_042630</name>
</gene>
<evidence type="ECO:0008006" key="3">
    <source>
        <dbReference type="Google" id="ProtNLM"/>
    </source>
</evidence>
<dbReference type="OrthoDB" id="414666at2759"/>
<dbReference type="Proteomes" id="UP000324222">
    <property type="component" value="Unassembled WGS sequence"/>
</dbReference>
<dbReference type="EMBL" id="VSRR010008510">
    <property type="protein sequence ID" value="MPC48845.1"/>
    <property type="molecule type" value="Genomic_DNA"/>
</dbReference>